<keyword evidence="1" id="KW-0540">Nuclease</keyword>
<dbReference type="SUPFAM" id="SSF50199">
    <property type="entry name" value="Staphylococcal nuclease"/>
    <property type="match status" value="1"/>
</dbReference>
<evidence type="ECO:0000256" key="3">
    <source>
        <dbReference type="ARBA" id="ARBA00022801"/>
    </source>
</evidence>
<dbReference type="Proteomes" id="UP000464318">
    <property type="component" value="Chromosome"/>
</dbReference>
<dbReference type="PANTHER" id="PTHR12302:SF3">
    <property type="entry name" value="SERINE_THREONINE-PROTEIN KINASE 31"/>
    <property type="match status" value="1"/>
</dbReference>
<sequence>MFKRVFIVLLMLFAVLGSSQASKTSVVATGKVVGVKDGDTFKVLIKGKEVSVRLLHIDCPEKKQAFGKRAKQKVSDLCFGKEVKLVARSKTDRYKRLLAEVYVDDLCVNKELVRLGLAWHFKRYSNDKSYAHLENEARKNKVGLWVEPSPVAPWDFRKSRKKK</sequence>
<dbReference type="SMART" id="SM00318">
    <property type="entry name" value="SNc"/>
    <property type="match status" value="1"/>
</dbReference>
<keyword evidence="2" id="KW-0255">Endonuclease</keyword>
<dbReference type="PROSITE" id="PS50830">
    <property type="entry name" value="TNASE_3"/>
    <property type="match status" value="1"/>
</dbReference>
<dbReference type="OrthoDB" id="9805504at2"/>
<dbReference type="Pfam" id="PF00565">
    <property type="entry name" value="SNase"/>
    <property type="match status" value="1"/>
</dbReference>
<dbReference type="InterPro" id="IPR016071">
    <property type="entry name" value="Staphylococal_nuclease_OB-fold"/>
</dbReference>
<organism evidence="4 5">
    <name type="scientific">Bergeyella cardium</name>
    <dbReference type="NCBI Taxonomy" id="1585976"/>
    <lineage>
        <taxon>Bacteria</taxon>
        <taxon>Pseudomonadati</taxon>
        <taxon>Bacteroidota</taxon>
        <taxon>Flavobacteriia</taxon>
        <taxon>Flavobacteriales</taxon>
        <taxon>Weeksellaceae</taxon>
        <taxon>Bergeyella</taxon>
    </lineage>
</organism>
<dbReference type="Gene3D" id="2.40.50.90">
    <property type="match status" value="1"/>
</dbReference>
<evidence type="ECO:0000256" key="1">
    <source>
        <dbReference type="ARBA" id="ARBA00022722"/>
    </source>
</evidence>
<keyword evidence="5" id="KW-1185">Reference proteome</keyword>
<dbReference type="AlphaFoldDB" id="A0A6P1QVS2"/>
<keyword evidence="3" id="KW-0378">Hydrolase</keyword>
<name>A0A6P1QVS2_9FLAO</name>
<evidence type="ECO:0000313" key="4">
    <source>
        <dbReference type="EMBL" id="QHN65865.1"/>
    </source>
</evidence>
<dbReference type="GO" id="GO:0004519">
    <property type="term" value="F:endonuclease activity"/>
    <property type="evidence" value="ECO:0007669"/>
    <property type="project" value="UniProtKB-KW"/>
</dbReference>
<protein>
    <submittedName>
        <fullName evidence="4">Nuclease</fullName>
    </submittedName>
</protein>
<proteinExistence type="predicted"/>
<evidence type="ECO:0000256" key="2">
    <source>
        <dbReference type="ARBA" id="ARBA00022759"/>
    </source>
</evidence>
<reference evidence="4 5" key="1">
    <citation type="submission" date="2018-04" db="EMBL/GenBank/DDBJ databases">
        <title>Characteristic and Complete Genome Sequencing of A Novel Member of Infective Endocarditis Causative Bacteria: Bergeyella cardium QL-PH.</title>
        <authorList>
            <person name="Pan H."/>
            <person name="Sun E."/>
            <person name="Zhang Y."/>
        </authorList>
    </citation>
    <scope>NUCLEOTIDE SEQUENCE [LARGE SCALE GENOMIC DNA]</scope>
    <source>
        <strain evidence="4 5">HPQL</strain>
    </source>
</reference>
<accession>A0A6P1QVS2</accession>
<dbReference type="InterPro" id="IPR035437">
    <property type="entry name" value="SNase_OB-fold_sf"/>
</dbReference>
<dbReference type="EMBL" id="CP029149">
    <property type="protein sequence ID" value="QHN65865.1"/>
    <property type="molecule type" value="Genomic_DNA"/>
</dbReference>
<dbReference type="KEGG" id="bcad:DBX24_08225"/>
<dbReference type="GO" id="GO:0016787">
    <property type="term" value="F:hydrolase activity"/>
    <property type="evidence" value="ECO:0007669"/>
    <property type="project" value="UniProtKB-KW"/>
</dbReference>
<gene>
    <name evidence="4" type="ORF">DBX24_08225</name>
</gene>
<evidence type="ECO:0000313" key="5">
    <source>
        <dbReference type="Proteomes" id="UP000464318"/>
    </source>
</evidence>
<dbReference type="RefSeq" id="WP_160224549.1">
    <property type="nucleotide sequence ID" value="NZ_CP029149.1"/>
</dbReference>
<dbReference type="PANTHER" id="PTHR12302">
    <property type="entry name" value="EBNA2 BINDING PROTEIN P100"/>
    <property type="match status" value="1"/>
</dbReference>